<dbReference type="RefSeq" id="WP_164256554.1">
    <property type="nucleotide sequence ID" value="NZ_JAAGMK010000084.1"/>
</dbReference>
<feature type="signal peptide" evidence="2">
    <location>
        <begin position="1"/>
        <end position="23"/>
    </location>
</feature>
<proteinExistence type="predicted"/>
<dbReference type="GO" id="GO:0005975">
    <property type="term" value="P:carbohydrate metabolic process"/>
    <property type="evidence" value="ECO:0007669"/>
    <property type="project" value="UniProtKB-ARBA"/>
</dbReference>
<keyword evidence="1" id="KW-0472">Membrane</keyword>
<dbReference type="InterPro" id="IPR013783">
    <property type="entry name" value="Ig-like_fold"/>
</dbReference>
<evidence type="ECO:0000256" key="1">
    <source>
        <dbReference type="SAM" id="Phobius"/>
    </source>
</evidence>
<sequence length="314" mass="33699">MRKLPVLLLTAALLLLGTPAAHPADNGSWSVRPATGPSGERPSLYLFAAPGTTLTDRVTVTNKTAKPLTLRLYAADAYNTPRDGGFAVRDRTEKQRSIGAWARTDRDTVTVGPKDSVTVPLTITVPENAEPGDHSGALIALDERVETTRRGALAVGVRRAVGARIHLRVNGPTVPALSVEDLRIEQDRPLVPGTGRSRAVISYTLHNRGNVTLAPAVALRAEGLFGRTLLERGLTKPPAELLPRQQVRLTETWEGAPQLDRAEVEITATAKGTRETAAVAFLAVPWLLAGVLAVLVAAGTALWARARRRRTRTE</sequence>
<reference evidence="3" key="1">
    <citation type="submission" date="2020-01" db="EMBL/GenBank/DDBJ databases">
        <title>Insect and environment-associated Actinomycetes.</title>
        <authorList>
            <person name="Currrie C."/>
            <person name="Chevrette M."/>
            <person name="Carlson C."/>
            <person name="Stubbendieck R."/>
            <person name="Wendt-Pienkowski E."/>
        </authorList>
    </citation>
    <scope>NUCLEOTIDE SEQUENCE</scope>
    <source>
        <strain evidence="3">SID505</strain>
    </source>
</reference>
<gene>
    <name evidence="3" type="ORF">G3I43_03330</name>
</gene>
<keyword evidence="1" id="KW-1133">Transmembrane helix</keyword>
<comment type="caution">
    <text evidence="3">The sequence shown here is derived from an EMBL/GenBank/DDBJ whole genome shotgun (WGS) entry which is preliminary data.</text>
</comment>
<evidence type="ECO:0000256" key="2">
    <source>
        <dbReference type="SAM" id="SignalP"/>
    </source>
</evidence>
<evidence type="ECO:0000313" key="3">
    <source>
        <dbReference type="EMBL" id="NEB83224.1"/>
    </source>
</evidence>
<accession>A0A6G3SJT6</accession>
<dbReference type="AlphaFoldDB" id="A0A6G3SJT6"/>
<dbReference type="EMBL" id="JAAGMK010000084">
    <property type="protein sequence ID" value="NEB83224.1"/>
    <property type="molecule type" value="Genomic_DNA"/>
</dbReference>
<dbReference type="Gene3D" id="2.60.40.10">
    <property type="entry name" value="Immunoglobulins"/>
    <property type="match status" value="1"/>
</dbReference>
<keyword evidence="1" id="KW-0812">Transmembrane</keyword>
<name>A0A6G3SJT6_STRAQ</name>
<keyword evidence="2" id="KW-0732">Signal</keyword>
<protein>
    <submittedName>
        <fullName evidence="3">DUF916 domain-containing protein</fullName>
    </submittedName>
</protein>
<organism evidence="3">
    <name type="scientific">Streptomyces anulatus</name>
    <name type="common">Streptomyces chrysomallus</name>
    <dbReference type="NCBI Taxonomy" id="1892"/>
    <lineage>
        <taxon>Bacteria</taxon>
        <taxon>Bacillati</taxon>
        <taxon>Actinomycetota</taxon>
        <taxon>Actinomycetes</taxon>
        <taxon>Kitasatosporales</taxon>
        <taxon>Streptomycetaceae</taxon>
        <taxon>Streptomyces</taxon>
    </lineage>
</organism>
<feature type="chain" id="PRO_5026200152" evidence="2">
    <location>
        <begin position="24"/>
        <end position="314"/>
    </location>
</feature>
<feature type="transmembrane region" description="Helical" evidence="1">
    <location>
        <begin position="279"/>
        <end position="304"/>
    </location>
</feature>